<dbReference type="Pfam" id="PF11716">
    <property type="entry name" value="MDMPI_N"/>
    <property type="match status" value="1"/>
</dbReference>
<dbReference type="EMBL" id="FZOF01000028">
    <property type="protein sequence ID" value="SNT47043.1"/>
    <property type="molecule type" value="Genomic_DNA"/>
</dbReference>
<reference evidence="2 3" key="1">
    <citation type="submission" date="2017-06" db="EMBL/GenBank/DDBJ databases">
        <authorList>
            <person name="Kim H.J."/>
            <person name="Triplett B.A."/>
        </authorList>
    </citation>
    <scope>NUCLEOTIDE SEQUENCE [LARGE SCALE GENOMIC DNA]</scope>
    <source>
        <strain evidence="2 3">CGMCC 4.1858</strain>
    </source>
</reference>
<protein>
    <submittedName>
        <fullName evidence="2">TIGR03083 family protein</fullName>
    </submittedName>
</protein>
<keyword evidence="3" id="KW-1185">Reference proteome</keyword>
<dbReference type="InterPro" id="IPR024344">
    <property type="entry name" value="MDMPI_metal-binding"/>
</dbReference>
<name>A0A239MXT9_9ACTN</name>
<evidence type="ECO:0000313" key="3">
    <source>
        <dbReference type="Proteomes" id="UP000198280"/>
    </source>
</evidence>
<evidence type="ECO:0000259" key="1">
    <source>
        <dbReference type="Pfam" id="PF11716"/>
    </source>
</evidence>
<evidence type="ECO:0000313" key="2">
    <source>
        <dbReference type="EMBL" id="SNT47043.1"/>
    </source>
</evidence>
<dbReference type="InterPro" id="IPR034660">
    <property type="entry name" value="DinB/YfiT-like"/>
</dbReference>
<dbReference type="AlphaFoldDB" id="A0A239MXT9"/>
<feature type="domain" description="Mycothiol-dependent maleylpyruvate isomerase metal-binding" evidence="1">
    <location>
        <begin position="13"/>
        <end position="146"/>
    </location>
</feature>
<accession>A0A239MXT9</accession>
<gene>
    <name evidence="2" type="ORF">SAMN05216252_12891</name>
</gene>
<dbReference type="Proteomes" id="UP000198280">
    <property type="component" value="Unassembled WGS sequence"/>
</dbReference>
<dbReference type="GO" id="GO:0046872">
    <property type="term" value="F:metal ion binding"/>
    <property type="evidence" value="ECO:0007669"/>
    <property type="project" value="InterPro"/>
</dbReference>
<sequence length="260" mass="27958">MDTSDVRLAAMHTASRRLGATVGGLTGEQLLLPSFADGWSLAQVLVHLGTGAELCAAALRRGLTGDLTRPSREEIADVFEQWIPLKPTAQRDAWQEAESALLGLLDSLDEGARAAVTVPYFTGPVGFTDFTGYWLSEQSVHTWDAAVGLDEAATIPAPEVALLWDRIDMVASRSRDGDTLTRLGPRQIAMEFTDPERVLCLTLGSELHILPCEGAETSGAVSGPSEAVLRLVYGRNRPQDGVTVRDGITLDDLRALFPGF</sequence>
<dbReference type="OrthoDB" id="3213691at2"/>
<proteinExistence type="predicted"/>
<dbReference type="Gene3D" id="1.20.120.450">
    <property type="entry name" value="dinb family like domain"/>
    <property type="match status" value="1"/>
</dbReference>
<dbReference type="SUPFAM" id="SSF109854">
    <property type="entry name" value="DinB/YfiT-like putative metalloenzymes"/>
    <property type="match status" value="1"/>
</dbReference>
<organism evidence="2 3">
    <name type="scientific">Actinacidiphila glaucinigra</name>
    <dbReference type="NCBI Taxonomy" id="235986"/>
    <lineage>
        <taxon>Bacteria</taxon>
        <taxon>Bacillati</taxon>
        <taxon>Actinomycetota</taxon>
        <taxon>Actinomycetes</taxon>
        <taxon>Kitasatosporales</taxon>
        <taxon>Streptomycetaceae</taxon>
        <taxon>Actinacidiphila</taxon>
    </lineage>
</organism>
<dbReference type="RefSeq" id="WP_089228102.1">
    <property type="nucleotide sequence ID" value="NZ_FZOF01000028.1"/>
</dbReference>